<dbReference type="InterPro" id="IPR027417">
    <property type="entry name" value="P-loop_NTPase"/>
</dbReference>
<dbReference type="GO" id="GO:0009378">
    <property type="term" value="F:four-way junction helicase activity"/>
    <property type="evidence" value="ECO:0007669"/>
    <property type="project" value="TreeGrafter"/>
</dbReference>
<dbReference type="GO" id="GO:0005737">
    <property type="term" value="C:cytoplasm"/>
    <property type="evidence" value="ECO:0007669"/>
    <property type="project" value="TreeGrafter"/>
</dbReference>
<sequence>MDKFTGETSAPERERLLRRWSANELDGMVATSAFGLGVDKSDVRTILHATLPDSLDRYYQEVGRAGRDGRAGAALLLHTAADHAQARDLAFPRLISDEKGYERWSMLIDHAKRHATAPDVSWIDLALLPAHLRMRSDASRDWNVRALTLMARARLIELVALAAHDVKGDEAPLSLGAATHAAIRVVDDGHRDPEVFNGRMARARQDVRQAAERGLAAMQAVAAGDVEISEALRKMYASSQGAWVPVTVCCGGCPDHWSDRGERIRYRPPLAPRLPRFARRSLEMLDRLALPLAAPHLLVIDVPPDAAYVDTCGALVKSLVPAIECHTIAIERNFARLHAKTIERALPLGRSAGVFIDTIDANMPERWVAGAGEVRIVIWGDARPPVVPDILRLSEAHLEILVIPSDLPHPHHPARCFIDTTPHVHATALLQLMTP</sequence>
<dbReference type="InterPro" id="IPR001650">
    <property type="entry name" value="Helicase_C-like"/>
</dbReference>
<comment type="similarity">
    <text evidence="1">Belongs to the helicase family. RecQ subfamily.</text>
</comment>
<evidence type="ECO:0000259" key="6">
    <source>
        <dbReference type="PROSITE" id="PS51194"/>
    </source>
</evidence>
<dbReference type="SMART" id="SM00490">
    <property type="entry name" value="HELICc"/>
    <property type="match status" value="1"/>
</dbReference>
<evidence type="ECO:0000256" key="5">
    <source>
        <dbReference type="ARBA" id="ARBA00034808"/>
    </source>
</evidence>
<evidence type="ECO:0000256" key="1">
    <source>
        <dbReference type="ARBA" id="ARBA00005446"/>
    </source>
</evidence>
<dbReference type="PANTHER" id="PTHR13710:SF105">
    <property type="entry name" value="ATP-DEPENDENT DNA HELICASE Q1"/>
    <property type="match status" value="1"/>
</dbReference>
<accession>A0A840G244</accession>
<dbReference type="Pfam" id="PF00271">
    <property type="entry name" value="Helicase_C"/>
    <property type="match status" value="1"/>
</dbReference>
<dbReference type="EMBL" id="JACIFZ010000016">
    <property type="protein sequence ID" value="MBB4225870.1"/>
    <property type="molecule type" value="Genomic_DNA"/>
</dbReference>
<comment type="catalytic activity">
    <reaction evidence="4">
        <text>Couples ATP hydrolysis with the unwinding of duplex DNA by translocating in the 3'-5' direction.</text>
        <dbReference type="EC" id="5.6.2.4"/>
    </reaction>
</comment>
<evidence type="ECO:0000256" key="4">
    <source>
        <dbReference type="ARBA" id="ARBA00034617"/>
    </source>
</evidence>
<comment type="caution">
    <text evidence="7">The sequence shown here is derived from an EMBL/GenBank/DDBJ whole genome shotgun (WGS) entry which is preliminary data.</text>
</comment>
<evidence type="ECO:0000313" key="8">
    <source>
        <dbReference type="Proteomes" id="UP000524450"/>
    </source>
</evidence>
<keyword evidence="3" id="KW-0413">Isomerase</keyword>
<dbReference type="GO" id="GO:0006281">
    <property type="term" value="P:DNA repair"/>
    <property type="evidence" value="ECO:0007669"/>
    <property type="project" value="TreeGrafter"/>
</dbReference>
<protein>
    <recommendedName>
        <fullName evidence="5">DNA 3'-5' helicase</fullName>
        <ecNumber evidence="5">5.6.2.4</ecNumber>
    </recommendedName>
</protein>
<evidence type="ECO:0000256" key="3">
    <source>
        <dbReference type="ARBA" id="ARBA00023235"/>
    </source>
</evidence>
<dbReference type="GO" id="GO:0005694">
    <property type="term" value="C:chromosome"/>
    <property type="evidence" value="ECO:0007669"/>
    <property type="project" value="TreeGrafter"/>
</dbReference>
<evidence type="ECO:0000256" key="2">
    <source>
        <dbReference type="ARBA" id="ARBA00023125"/>
    </source>
</evidence>
<dbReference type="GO" id="GO:0043138">
    <property type="term" value="F:3'-5' DNA helicase activity"/>
    <property type="evidence" value="ECO:0007669"/>
    <property type="project" value="UniProtKB-EC"/>
</dbReference>
<dbReference type="GO" id="GO:0003677">
    <property type="term" value="F:DNA binding"/>
    <property type="evidence" value="ECO:0007669"/>
    <property type="project" value="UniProtKB-KW"/>
</dbReference>
<dbReference type="PROSITE" id="PS51194">
    <property type="entry name" value="HELICASE_CTER"/>
    <property type="match status" value="1"/>
</dbReference>
<proteinExistence type="inferred from homology"/>
<name>A0A840G244_9BURK</name>
<dbReference type="PANTHER" id="PTHR13710">
    <property type="entry name" value="DNA HELICASE RECQ FAMILY MEMBER"/>
    <property type="match status" value="1"/>
</dbReference>
<dbReference type="GO" id="GO:0006310">
    <property type="term" value="P:DNA recombination"/>
    <property type="evidence" value="ECO:0007669"/>
    <property type="project" value="TreeGrafter"/>
</dbReference>
<evidence type="ECO:0000313" key="7">
    <source>
        <dbReference type="EMBL" id="MBB4225870.1"/>
    </source>
</evidence>
<dbReference type="EC" id="5.6.2.4" evidence="5"/>
<gene>
    <name evidence="7" type="ORF">GGD71_006683</name>
</gene>
<feature type="domain" description="Helicase C-terminal" evidence="6">
    <location>
        <begin position="1"/>
        <end position="111"/>
    </location>
</feature>
<dbReference type="SUPFAM" id="SSF52540">
    <property type="entry name" value="P-loop containing nucleoside triphosphate hydrolases"/>
    <property type="match status" value="1"/>
</dbReference>
<keyword evidence="2" id="KW-0238">DNA-binding</keyword>
<organism evidence="7 8">
    <name type="scientific">Variovorax guangxiensis</name>
    <dbReference type="NCBI Taxonomy" id="1775474"/>
    <lineage>
        <taxon>Bacteria</taxon>
        <taxon>Pseudomonadati</taxon>
        <taxon>Pseudomonadota</taxon>
        <taxon>Betaproteobacteria</taxon>
        <taxon>Burkholderiales</taxon>
        <taxon>Comamonadaceae</taxon>
        <taxon>Variovorax</taxon>
    </lineage>
</organism>
<dbReference type="Gene3D" id="3.40.50.300">
    <property type="entry name" value="P-loop containing nucleotide triphosphate hydrolases"/>
    <property type="match status" value="1"/>
</dbReference>
<dbReference type="Proteomes" id="UP000524450">
    <property type="component" value="Unassembled WGS sequence"/>
</dbReference>
<reference evidence="7 8" key="1">
    <citation type="submission" date="2020-08" db="EMBL/GenBank/DDBJ databases">
        <title>Genomic Encyclopedia of Type Strains, Phase IV (KMG-V): Genome sequencing to study the core and pangenomes of soil and plant-associated prokaryotes.</title>
        <authorList>
            <person name="Whitman W."/>
        </authorList>
    </citation>
    <scope>NUCLEOTIDE SEQUENCE [LARGE SCALE GENOMIC DNA]</scope>
    <source>
        <strain evidence="7 8">34/80</strain>
    </source>
</reference>
<dbReference type="AlphaFoldDB" id="A0A840G244"/>